<dbReference type="SUPFAM" id="SSF51182">
    <property type="entry name" value="RmlC-like cupins"/>
    <property type="match status" value="1"/>
</dbReference>
<reference evidence="3 4" key="1">
    <citation type="submission" date="2019-12" db="EMBL/GenBank/DDBJ databases">
        <title>Genomic-based taxomic classification of the family Erythrobacteraceae.</title>
        <authorList>
            <person name="Xu L."/>
        </authorList>
    </citation>
    <scope>NUCLEOTIDE SEQUENCE [LARGE SCALE GENOMIC DNA]</scope>
    <source>
        <strain evidence="3 4">JCM 10282</strain>
    </source>
</reference>
<dbReference type="EMBL" id="JACICE010000009">
    <property type="protein sequence ID" value="MBB3777273.1"/>
    <property type="molecule type" value="Genomic_DNA"/>
</dbReference>
<dbReference type="RefSeq" id="WP_160762169.1">
    <property type="nucleotide sequence ID" value="NZ_BAAADZ010000009.1"/>
</dbReference>
<evidence type="ECO:0000313" key="5">
    <source>
        <dbReference type="Proteomes" id="UP000548685"/>
    </source>
</evidence>
<protein>
    <submittedName>
        <fullName evidence="3">Cupin domain-containing protein</fullName>
    </submittedName>
    <submittedName>
        <fullName evidence="2">Quercetin dioxygenase-like cupin family protein</fullName>
    </submittedName>
</protein>
<comment type="caution">
    <text evidence="3">The sequence shown here is derived from an EMBL/GenBank/DDBJ whole genome shotgun (WGS) entry which is preliminary data.</text>
</comment>
<dbReference type="InterPro" id="IPR014710">
    <property type="entry name" value="RmlC-like_jellyroll"/>
</dbReference>
<name>A0A6I4UR50_9SPHN</name>
<dbReference type="InterPro" id="IPR011051">
    <property type="entry name" value="RmlC_Cupin_sf"/>
</dbReference>
<keyword evidence="5" id="KW-1185">Reference proteome</keyword>
<evidence type="ECO:0000259" key="1">
    <source>
        <dbReference type="Pfam" id="PF12973"/>
    </source>
</evidence>
<evidence type="ECO:0000313" key="3">
    <source>
        <dbReference type="EMBL" id="MXP40017.1"/>
    </source>
</evidence>
<sequence>MITGKIEVVYPSDVEWSETLIEHIGRPFYIKPLLDEPETGMGVVMLRYPAGFINPHHTHPCGHGMYVLEGKLVTHRGEFGPGTFVWFPEGEPMQHGASSDQDMVALFITNKPFGIEYMVETSEQKPGDVR</sequence>
<dbReference type="Gene3D" id="2.60.120.10">
    <property type="entry name" value="Jelly Rolls"/>
    <property type="match status" value="1"/>
</dbReference>
<dbReference type="InterPro" id="IPR025979">
    <property type="entry name" value="ChrR-like_cupin_dom"/>
</dbReference>
<dbReference type="OrthoDB" id="9804543at2"/>
<proteinExistence type="predicted"/>
<gene>
    <name evidence="2" type="ORF">FHS52_003270</name>
    <name evidence="3" type="ORF">GRI59_15535</name>
</gene>
<dbReference type="AlphaFoldDB" id="A0A6I4UR50"/>
<dbReference type="Pfam" id="PF12973">
    <property type="entry name" value="Cupin_7"/>
    <property type="match status" value="1"/>
</dbReference>
<dbReference type="Proteomes" id="UP000548685">
    <property type="component" value="Unassembled WGS sequence"/>
</dbReference>
<accession>A0A6I4UR50</accession>
<feature type="domain" description="ChrR-like cupin" evidence="1">
    <location>
        <begin position="8"/>
        <end position="113"/>
    </location>
</feature>
<reference evidence="2 5" key="2">
    <citation type="submission" date="2020-08" db="EMBL/GenBank/DDBJ databases">
        <title>Genomic Encyclopedia of Type Strains, Phase IV (KMG-IV): sequencing the most valuable type-strain genomes for metagenomic binning, comparative biology and taxonomic classification.</title>
        <authorList>
            <person name="Goeker M."/>
        </authorList>
    </citation>
    <scope>NUCLEOTIDE SEQUENCE [LARGE SCALE GENOMIC DNA]</scope>
    <source>
        <strain evidence="2 5">DSM 8510</strain>
    </source>
</reference>
<organism evidence="3 4">
    <name type="scientific">Erythrobacter ramosus</name>
    <dbReference type="NCBI Taxonomy" id="35811"/>
    <lineage>
        <taxon>Bacteria</taxon>
        <taxon>Pseudomonadati</taxon>
        <taxon>Pseudomonadota</taxon>
        <taxon>Alphaproteobacteria</taxon>
        <taxon>Sphingomonadales</taxon>
        <taxon>Erythrobacteraceae</taxon>
        <taxon>Erythrobacter/Porphyrobacter group</taxon>
        <taxon>Erythrobacter</taxon>
    </lineage>
</organism>
<evidence type="ECO:0000313" key="4">
    <source>
        <dbReference type="Proteomes" id="UP000430021"/>
    </source>
</evidence>
<dbReference type="EMBL" id="WTYB01000009">
    <property type="protein sequence ID" value="MXP40017.1"/>
    <property type="molecule type" value="Genomic_DNA"/>
</dbReference>
<dbReference type="Proteomes" id="UP000430021">
    <property type="component" value="Unassembled WGS sequence"/>
</dbReference>
<evidence type="ECO:0000313" key="2">
    <source>
        <dbReference type="EMBL" id="MBB3777273.1"/>
    </source>
</evidence>